<evidence type="ECO:0000313" key="5">
    <source>
        <dbReference type="Proteomes" id="UP000239866"/>
    </source>
</evidence>
<sequence>MKFWALNAFALYGWLRLRAVHSPTLLILTYHRVLPTDSAERPFEQPGMIISPENLEQHIKIIQSIGAVPIHLDEWLSRKKAGKSLPTLAVAFTFDDGWRDNYLNAFPILKQQEVPATIFLVTKLVDTSETFWPEQVIRVLRTPGVDRNHPALEWLKPHLGELAHKPWPMTLLEADQVINNLKDLDDATIQRHLATSAKVLAEKISGETDNTPAILQSRDIAEMAENDLVRYGAHTRNHYRLNRLNDMAALEQQITGCVSDLREITANSTAIFCYPNGDITDKGKQLVADSYHAACTTKAGWNTLTRSKYDLHRINLHDGNSSSPRTLLATIGRTLA</sequence>
<protein>
    <submittedName>
        <fullName evidence="4">Chitin deacetylase</fullName>
    </submittedName>
</protein>
<proteinExistence type="predicted"/>
<dbReference type="InterPro" id="IPR002509">
    <property type="entry name" value="NODB_dom"/>
</dbReference>
<keyword evidence="5" id="KW-1185">Reference proteome</keyword>
<dbReference type="OrthoDB" id="9814639at2"/>
<evidence type="ECO:0000256" key="2">
    <source>
        <dbReference type="ARBA" id="ARBA00022729"/>
    </source>
</evidence>
<feature type="domain" description="NodB homology" evidence="3">
    <location>
        <begin position="88"/>
        <end position="336"/>
    </location>
</feature>
<dbReference type="GO" id="GO:0005576">
    <property type="term" value="C:extracellular region"/>
    <property type="evidence" value="ECO:0007669"/>
    <property type="project" value="UniProtKB-SubCell"/>
</dbReference>
<organism evidence="4 5">
    <name type="scientific">Marinobacter fuscus</name>
    <dbReference type="NCBI Taxonomy" id="2109942"/>
    <lineage>
        <taxon>Bacteria</taxon>
        <taxon>Pseudomonadati</taxon>
        <taxon>Pseudomonadota</taxon>
        <taxon>Gammaproteobacteria</taxon>
        <taxon>Pseudomonadales</taxon>
        <taxon>Marinobacteraceae</taxon>
        <taxon>Marinobacter</taxon>
    </lineage>
</organism>
<dbReference type="PANTHER" id="PTHR34216">
    <property type="match status" value="1"/>
</dbReference>
<comment type="caution">
    <text evidence="4">The sequence shown here is derived from an EMBL/GenBank/DDBJ whole genome shotgun (WGS) entry which is preliminary data.</text>
</comment>
<evidence type="ECO:0000256" key="1">
    <source>
        <dbReference type="ARBA" id="ARBA00004613"/>
    </source>
</evidence>
<dbReference type="AlphaFoldDB" id="A0A2T1K5I1"/>
<dbReference type="GO" id="GO:0005975">
    <property type="term" value="P:carbohydrate metabolic process"/>
    <property type="evidence" value="ECO:0007669"/>
    <property type="project" value="InterPro"/>
</dbReference>
<accession>A0A2T1K5I1</accession>
<dbReference type="Gene3D" id="3.20.20.370">
    <property type="entry name" value="Glycoside hydrolase/deacetylase"/>
    <property type="match status" value="1"/>
</dbReference>
<dbReference type="SUPFAM" id="SSF88713">
    <property type="entry name" value="Glycoside hydrolase/deacetylase"/>
    <property type="match status" value="1"/>
</dbReference>
<dbReference type="EMBL" id="PXNP01000109">
    <property type="protein sequence ID" value="PSF05003.1"/>
    <property type="molecule type" value="Genomic_DNA"/>
</dbReference>
<evidence type="ECO:0000259" key="3">
    <source>
        <dbReference type="PROSITE" id="PS51677"/>
    </source>
</evidence>
<gene>
    <name evidence="4" type="ORF">C7H09_17655</name>
</gene>
<dbReference type="PROSITE" id="PS51677">
    <property type="entry name" value="NODB"/>
    <property type="match status" value="1"/>
</dbReference>
<dbReference type="Proteomes" id="UP000239866">
    <property type="component" value="Unassembled WGS sequence"/>
</dbReference>
<keyword evidence="2" id="KW-0732">Signal</keyword>
<dbReference type="InterPro" id="IPR051398">
    <property type="entry name" value="Polysacch_Deacetylase"/>
</dbReference>
<dbReference type="GO" id="GO:0016810">
    <property type="term" value="F:hydrolase activity, acting on carbon-nitrogen (but not peptide) bonds"/>
    <property type="evidence" value="ECO:0007669"/>
    <property type="project" value="InterPro"/>
</dbReference>
<name>A0A2T1K5I1_9GAMM</name>
<comment type="subcellular location">
    <subcellularLocation>
        <location evidence="1">Secreted</location>
    </subcellularLocation>
</comment>
<dbReference type="PANTHER" id="PTHR34216:SF3">
    <property type="entry name" value="POLY-BETA-1,6-N-ACETYL-D-GLUCOSAMINE N-DEACETYLASE"/>
    <property type="match status" value="1"/>
</dbReference>
<reference evidence="4 5" key="1">
    <citation type="submission" date="2018-03" db="EMBL/GenBank/DDBJ databases">
        <title>Marinobacter brunus sp. nov., a marine bacterium of Gamma-proteobacteria isolated from the surface seawater of the South China Sea.</title>
        <authorList>
            <person name="Cheng H."/>
            <person name="Wu Y.-H."/>
            <person name="Xamxidin M."/>
            <person name="Xu X.-W."/>
        </authorList>
    </citation>
    <scope>NUCLEOTIDE SEQUENCE [LARGE SCALE GENOMIC DNA]</scope>
    <source>
        <strain evidence="4 5">NH169-3</strain>
    </source>
</reference>
<evidence type="ECO:0000313" key="4">
    <source>
        <dbReference type="EMBL" id="PSF05003.1"/>
    </source>
</evidence>
<dbReference type="Pfam" id="PF01522">
    <property type="entry name" value="Polysacc_deac_1"/>
    <property type="match status" value="1"/>
</dbReference>
<dbReference type="InterPro" id="IPR011330">
    <property type="entry name" value="Glyco_hydro/deAcase_b/a-brl"/>
</dbReference>
<dbReference type="CDD" id="cd10918">
    <property type="entry name" value="CE4_NodB_like_5s_6s"/>
    <property type="match status" value="1"/>
</dbReference>